<comment type="caution">
    <text evidence="1">The sequence shown here is derived from an EMBL/GenBank/DDBJ whole genome shotgun (WGS) entry which is preliminary data.</text>
</comment>
<keyword evidence="2" id="KW-1185">Reference proteome</keyword>
<name>A0ABW4EIL5_9RHOB</name>
<protein>
    <submittedName>
        <fullName evidence="1">Uncharacterized protein</fullName>
    </submittedName>
</protein>
<dbReference type="RefSeq" id="WP_379917797.1">
    <property type="nucleotide sequence ID" value="NZ_JBHUDD010000151.1"/>
</dbReference>
<gene>
    <name evidence="1" type="ORF">ACFTOW_16715</name>
</gene>
<dbReference type="EMBL" id="JBHUDD010000151">
    <property type="protein sequence ID" value="MFD1511025.1"/>
    <property type="molecule type" value="Genomic_DNA"/>
</dbReference>
<organism evidence="1 2">
    <name type="scientific">Lacimonas salitolerans</name>
    <dbReference type="NCBI Taxonomy" id="1323750"/>
    <lineage>
        <taxon>Bacteria</taxon>
        <taxon>Pseudomonadati</taxon>
        <taxon>Pseudomonadota</taxon>
        <taxon>Alphaproteobacteria</taxon>
        <taxon>Rhodobacterales</taxon>
        <taxon>Paracoccaceae</taxon>
        <taxon>Lacimonas</taxon>
    </lineage>
</organism>
<evidence type="ECO:0000313" key="1">
    <source>
        <dbReference type="EMBL" id="MFD1511025.1"/>
    </source>
</evidence>
<proteinExistence type="predicted"/>
<reference evidence="2" key="1">
    <citation type="journal article" date="2019" name="Int. J. Syst. Evol. Microbiol.">
        <title>The Global Catalogue of Microorganisms (GCM) 10K type strain sequencing project: providing services to taxonomists for standard genome sequencing and annotation.</title>
        <authorList>
            <consortium name="The Broad Institute Genomics Platform"/>
            <consortium name="The Broad Institute Genome Sequencing Center for Infectious Disease"/>
            <person name="Wu L."/>
            <person name="Ma J."/>
        </authorList>
    </citation>
    <scope>NUCLEOTIDE SEQUENCE [LARGE SCALE GENOMIC DNA]</scope>
    <source>
        <strain evidence="2">CGMCC 1.12477</strain>
    </source>
</reference>
<sequence>MAKLFEHPADTLVNAKANAIAYHTECRAVRLVCAAWERMHMNREFAAMGM</sequence>
<dbReference type="Proteomes" id="UP001597186">
    <property type="component" value="Unassembled WGS sequence"/>
</dbReference>
<accession>A0ABW4EIL5</accession>
<evidence type="ECO:0000313" key="2">
    <source>
        <dbReference type="Proteomes" id="UP001597186"/>
    </source>
</evidence>